<protein>
    <submittedName>
        <fullName evidence="1">Uncharacterized protein</fullName>
    </submittedName>
</protein>
<evidence type="ECO:0000313" key="1">
    <source>
        <dbReference type="EMBL" id="KAF9665402.1"/>
    </source>
</evidence>
<dbReference type="OrthoDB" id="860589at2759"/>
<proteinExistence type="predicted"/>
<name>A0A835J6B9_9ROSI</name>
<dbReference type="EMBL" id="JADGMS010000016">
    <property type="protein sequence ID" value="KAF9665402.1"/>
    <property type="molecule type" value="Genomic_DNA"/>
</dbReference>
<dbReference type="AlphaFoldDB" id="A0A835J6B9"/>
<organism evidence="1 2">
    <name type="scientific">Salix dunnii</name>
    <dbReference type="NCBI Taxonomy" id="1413687"/>
    <lineage>
        <taxon>Eukaryota</taxon>
        <taxon>Viridiplantae</taxon>
        <taxon>Streptophyta</taxon>
        <taxon>Embryophyta</taxon>
        <taxon>Tracheophyta</taxon>
        <taxon>Spermatophyta</taxon>
        <taxon>Magnoliopsida</taxon>
        <taxon>eudicotyledons</taxon>
        <taxon>Gunneridae</taxon>
        <taxon>Pentapetalae</taxon>
        <taxon>rosids</taxon>
        <taxon>fabids</taxon>
        <taxon>Malpighiales</taxon>
        <taxon>Salicaceae</taxon>
        <taxon>Saliceae</taxon>
        <taxon>Salix</taxon>
    </lineage>
</organism>
<sequence length="99" mass="11393">MASRSLWNRYVVERPPDSLYIPIRLKEDHNDVDEKYSQSLISYDPETKKSRAVYQIGDRRVFLYTPCHVPLEDVLIGGGCCKILTGSDLRSASYLNQIQ</sequence>
<reference evidence="1 2" key="1">
    <citation type="submission" date="2020-10" db="EMBL/GenBank/DDBJ databases">
        <title>Plant Genome Project.</title>
        <authorList>
            <person name="Zhang R.-G."/>
        </authorList>
    </citation>
    <scope>NUCLEOTIDE SEQUENCE [LARGE SCALE GENOMIC DNA]</scope>
    <source>
        <strain evidence="1">FAFU-HL-1</strain>
        <tissue evidence="1">Leaf</tissue>
    </source>
</reference>
<dbReference type="Proteomes" id="UP000657918">
    <property type="component" value="Chromosome 16"/>
</dbReference>
<keyword evidence="2" id="KW-1185">Reference proteome</keyword>
<gene>
    <name evidence="1" type="ORF">SADUNF_Sadunf16G0118900</name>
</gene>
<comment type="caution">
    <text evidence="1">The sequence shown here is derived from an EMBL/GenBank/DDBJ whole genome shotgun (WGS) entry which is preliminary data.</text>
</comment>
<accession>A0A835J6B9</accession>
<evidence type="ECO:0000313" key="2">
    <source>
        <dbReference type="Proteomes" id="UP000657918"/>
    </source>
</evidence>